<gene>
    <name evidence="2" type="ORF">EI545_13080</name>
</gene>
<keyword evidence="1" id="KW-1133">Transmembrane helix</keyword>
<evidence type="ECO:0000313" key="3">
    <source>
        <dbReference type="Proteomes" id="UP000282002"/>
    </source>
</evidence>
<evidence type="ECO:0000313" key="2">
    <source>
        <dbReference type="EMBL" id="AZL59683.1"/>
    </source>
</evidence>
<protein>
    <submittedName>
        <fullName evidence="2">Uncharacterized protein</fullName>
    </submittedName>
</protein>
<dbReference type="KEGG" id="taw:EI545_13080"/>
<accession>A0A3S8U7Z3</accession>
<dbReference type="EMBL" id="CP034328">
    <property type="protein sequence ID" value="AZL59683.1"/>
    <property type="molecule type" value="Genomic_DNA"/>
</dbReference>
<feature type="transmembrane region" description="Helical" evidence="1">
    <location>
        <begin position="26"/>
        <end position="48"/>
    </location>
</feature>
<feature type="transmembrane region" description="Helical" evidence="1">
    <location>
        <begin position="85"/>
        <end position="103"/>
    </location>
</feature>
<organism evidence="2 3">
    <name type="scientific">Tabrizicola piscis</name>
    <dbReference type="NCBI Taxonomy" id="2494374"/>
    <lineage>
        <taxon>Bacteria</taxon>
        <taxon>Pseudomonadati</taxon>
        <taxon>Pseudomonadota</taxon>
        <taxon>Alphaproteobacteria</taxon>
        <taxon>Rhodobacterales</taxon>
        <taxon>Paracoccaceae</taxon>
        <taxon>Tabrizicola</taxon>
    </lineage>
</organism>
<proteinExistence type="predicted"/>
<dbReference type="Proteomes" id="UP000282002">
    <property type="component" value="Chromosome"/>
</dbReference>
<evidence type="ECO:0000256" key="1">
    <source>
        <dbReference type="SAM" id="Phobius"/>
    </source>
</evidence>
<dbReference type="AlphaFoldDB" id="A0A3S8U7Z3"/>
<sequence>MAVQTLTTAEGLAAGALTAGGFALGYLTPLGGFIVFLLLVLFVLDIFFDSAGSGLSSAFATGLGRVASLAWSPVDKVTSSPLRLWAWRLPGLATLGGFLLAWVQNLATGSA</sequence>
<reference evidence="2 3" key="1">
    <citation type="submission" date="2018-12" db="EMBL/GenBank/DDBJ databases">
        <title>Complete genome sequencing of Tabrizicola sp. K13M18.</title>
        <authorList>
            <person name="Bae J.-W."/>
        </authorList>
    </citation>
    <scope>NUCLEOTIDE SEQUENCE [LARGE SCALE GENOMIC DNA]</scope>
    <source>
        <strain evidence="2 3">K13M18</strain>
    </source>
</reference>
<dbReference type="RefSeq" id="WP_125325878.1">
    <property type="nucleotide sequence ID" value="NZ_CP034328.1"/>
</dbReference>
<keyword evidence="1" id="KW-0812">Transmembrane</keyword>
<name>A0A3S8U7Z3_9RHOB</name>
<keyword evidence="1" id="KW-0472">Membrane</keyword>
<keyword evidence="3" id="KW-1185">Reference proteome</keyword>